<protein>
    <submittedName>
        <fullName evidence="2">CTP:molybdopterin cytidylyltransferase MocA</fullName>
    </submittedName>
</protein>
<dbReference type="EMBL" id="JACHZG010000001">
    <property type="protein sequence ID" value="MBB3327505.1"/>
    <property type="molecule type" value="Genomic_DNA"/>
</dbReference>
<dbReference type="InterPro" id="IPR029044">
    <property type="entry name" value="Nucleotide-diphossugar_trans"/>
</dbReference>
<keyword evidence="3" id="KW-1185">Reference proteome</keyword>
<evidence type="ECO:0000313" key="2">
    <source>
        <dbReference type="EMBL" id="MBB3327505.1"/>
    </source>
</evidence>
<dbReference type="GO" id="GO:0016779">
    <property type="term" value="F:nucleotidyltransferase activity"/>
    <property type="evidence" value="ECO:0007669"/>
    <property type="project" value="UniProtKB-KW"/>
</dbReference>
<feature type="domain" description="MobA-like NTP transferase" evidence="1">
    <location>
        <begin position="3"/>
        <end position="135"/>
    </location>
</feature>
<dbReference type="SUPFAM" id="SSF53448">
    <property type="entry name" value="Nucleotide-diphospho-sugar transferases"/>
    <property type="match status" value="1"/>
</dbReference>
<evidence type="ECO:0000313" key="3">
    <source>
        <dbReference type="Proteomes" id="UP000565572"/>
    </source>
</evidence>
<sequence length="160" mass="16295">MAWVRRAADVLTDGGCDRVLVVVGAAGDEVAALLDPGTTVVPCPDWADGMSASLRTGLRATSADAVVVHLVDLPDVGAAVVRRLLEQGGRGRDALARAAYGGRPGHPVLVGADHVEPLLASLGGDRGGRAYLDRHGVRAVECGDLATGRDDDGPTSATTP</sequence>
<reference evidence="2 3" key="1">
    <citation type="submission" date="2020-08" db="EMBL/GenBank/DDBJ databases">
        <title>Sequencing the genomes of 1000 actinobacteria strains.</title>
        <authorList>
            <person name="Klenk H.-P."/>
        </authorList>
    </citation>
    <scope>NUCLEOTIDE SEQUENCE [LARGE SCALE GENOMIC DNA]</scope>
    <source>
        <strain evidence="2 3">DSM 11053</strain>
    </source>
</reference>
<dbReference type="InterPro" id="IPR025877">
    <property type="entry name" value="MobA-like_NTP_Trfase"/>
</dbReference>
<accession>A0A7W5JWI9</accession>
<dbReference type="CDD" id="cd04182">
    <property type="entry name" value="GT_2_like_f"/>
    <property type="match status" value="1"/>
</dbReference>
<dbReference type="AlphaFoldDB" id="A0A7W5JWI9"/>
<evidence type="ECO:0000259" key="1">
    <source>
        <dbReference type="Pfam" id="PF12804"/>
    </source>
</evidence>
<keyword evidence="2" id="KW-0548">Nucleotidyltransferase</keyword>
<organism evidence="2 3">
    <name type="scientific">Microlunatus antarcticus</name>
    <dbReference type="NCBI Taxonomy" id="53388"/>
    <lineage>
        <taxon>Bacteria</taxon>
        <taxon>Bacillati</taxon>
        <taxon>Actinomycetota</taxon>
        <taxon>Actinomycetes</taxon>
        <taxon>Propionibacteriales</taxon>
        <taxon>Propionibacteriaceae</taxon>
        <taxon>Microlunatus</taxon>
    </lineage>
</organism>
<gene>
    <name evidence="2" type="ORF">FHX39_002449</name>
</gene>
<proteinExistence type="predicted"/>
<dbReference type="PANTHER" id="PTHR43777:SF1">
    <property type="entry name" value="MOLYBDENUM COFACTOR CYTIDYLYLTRANSFERASE"/>
    <property type="match status" value="1"/>
</dbReference>
<keyword evidence="2" id="KW-0808">Transferase</keyword>
<dbReference type="Proteomes" id="UP000565572">
    <property type="component" value="Unassembled WGS sequence"/>
</dbReference>
<name>A0A7W5JWI9_9ACTN</name>
<dbReference type="Gene3D" id="3.90.550.10">
    <property type="entry name" value="Spore Coat Polysaccharide Biosynthesis Protein SpsA, Chain A"/>
    <property type="match status" value="1"/>
</dbReference>
<dbReference type="Pfam" id="PF12804">
    <property type="entry name" value="NTP_transf_3"/>
    <property type="match status" value="1"/>
</dbReference>
<comment type="caution">
    <text evidence="2">The sequence shown here is derived from an EMBL/GenBank/DDBJ whole genome shotgun (WGS) entry which is preliminary data.</text>
</comment>
<dbReference type="PANTHER" id="PTHR43777">
    <property type="entry name" value="MOLYBDENUM COFACTOR CYTIDYLYLTRANSFERASE"/>
    <property type="match status" value="1"/>
</dbReference>